<sequence>MSDRLWITDFKYDDGAMLVKKTGHRVPLTLSLAHDIFTWFCFYFFAQTWRTWRRLTGHKRPTIAFYPDKPRPWYFIWPVMHVSGAKLIDDVQTADIVMQFDDSTETDNSVPTVRDGAKLVNFSCDDISKSTVAAAFEEAAGYSLSVDPTTHQGRMVEKSELNAAHDGRILEGPLDTPLPGKTYQRLVDNEIEGGLVEDLRCCIVAGSPVVVFRKRRPLERRFLNENVQVLLDEPRNCYTDDEIAVIERFAASIGLDWGGVDVLRDRQSGRIFIVDANKTDMGPPVALKLAAKLRATRRMAQAFAVAFASKKR</sequence>
<proteinExistence type="predicted"/>
<dbReference type="PATRIC" id="fig|1280948.3.peg.4"/>
<dbReference type="OrthoDB" id="8453666at2"/>
<protein>
    <recommendedName>
        <fullName evidence="7">ATP-grasp domain-containing protein</fullName>
    </recommendedName>
</protein>
<evidence type="ECO:0000313" key="3">
    <source>
        <dbReference type="EMBL" id="KCZ64789.1"/>
    </source>
</evidence>
<name>A0A059EA38_9PROT</name>
<dbReference type="STRING" id="1280948.HY36_00020"/>
<dbReference type="EMBL" id="DMBR01000024">
    <property type="protein sequence ID" value="HAE93090.1"/>
    <property type="molecule type" value="Genomic_DNA"/>
</dbReference>
<dbReference type="Proteomes" id="UP000259173">
    <property type="component" value="Unassembled WGS sequence"/>
</dbReference>
<dbReference type="AlphaFoldDB" id="A0A059EA38"/>
<dbReference type="Proteomes" id="UP000263957">
    <property type="component" value="Unassembled WGS sequence"/>
</dbReference>
<dbReference type="eggNOG" id="COG0189">
    <property type="taxonomic scope" value="Bacteria"/>
</dbReference>
<reference evidence="3 4" key="1">
    <citation type="journal article" date="2014" name="Antonie Van Leeuwenhoek">
        <title>Hyphomonas beringensis sp. nov. and Hyphomonas chukchiensis sp. nov., isolated from surface seawater of the Bering Sea and Chukchi Sea.</title>
        <authorList>
            <person name="Li C."/>
            <person name="Lai Q."/>
            <person name="Li G."/>
            <person name="Dong C."/>
            <person name="Wang J."/>
            <person name="Liao Y."/>
            <person name="Shao Z."/>
        </authorList>
    </citation>
    <scope>NUCLEOTIDE SEQUENCE [LARGE SCALE GENOMIC DNA]</scope>
    <source>
        <strain evidence="3 4">22II1-22F38</strain>
    </source>
</reference>
<gene>
    <name evidence="1" type="ORF">DCG65_00925</name>
    <name evidence="2" type="ORF">DD728_03565</name>
    <name evidence="3" type="ORF">HY36_00020</name>
</gene>
<keyword evidence="4" id="KW-1185">Reference proteome</keyword>
<dbReference type="RefSeq" id="WP_035546569.1">
    <property type="nucleotide sequence ID" value="NZ_AWFH01000001.1"/>
</dbReference>
<dbReference type="Proteomes" id="UP000024547">
    <property type="component" value="Unassembled WGS sequence"/>
</dbReference>
<reference evidence="5 6" key="2">
    <citation type="journal article" date="2018" name="Nat. Biotechnol.">
        <title>A standardized bacterial taxonomy based on genome phylogeny substantially revises the tree of life.</title>
        <authorList>
            <person name="Parks D.H."/>
            <person name="Chuvochina M."/>
            <person name="Waite D.W."/>
            <person name="Rinke C."/>
            <person name="Skarshewski A."/>
            <person name="Chaumeil P.A."/>
            <person name="Hugenholtz P."/>
        </authorList>
    </citation>
    <scope>NUCLEOTIDE SEQUENCE [LARGE SCALE GENOMIC DNA]</scope>
    <source>
        <strain evidence="2">UBA10378</strain>
        <strain evidence="1">UBA8557</strain>
    </source>
</reference>
<dbReference type="EMBL" id="DOGS01000073">
    <property type="protein sequence ID" value="HBQ47956.1"/>
    <property type="molecule type" value="Genomic_DNA"/>
</dbReference>
<evidence type="ECO:0000313" key="6">
    <source>
        <dbReference type="Proteomes" id="UP000263957"/>
    </source>
</evidence>
<dbReference type="GeneID" id="92500072"/>
<organism evidence="3 4">
    <name type="scientific">Hyphomonas atlantica</name>
    <dbReference type="NCBI Taxonomy" id="1280948"/>
    <lineage>
        <taxon>Bacteria</taxon>
        <taxon>Pseudomonadati</taxon>
        <taxon>Pseudomonadota</taxon>
        <taxon>Alphaproteobacteria</taxon>
        <taxon>Hyphomonadales</taxon>
        <taxon>Hyphomonadaceae</taxon>
        <taxon>Hyphomonas</taxon>
    </lineage>
</organism>
<evidence type="ECO:0008006" key="7">
    <source>
        <dbReference type="Google" id="ProtNLM"/>
    </source>
</evidence>
<evidence type="ECO:0000313" key="5">
    <source>
        <dbReference type="Proteomes" id="UP000259173"/>
    </source>
</evidence>
<evidence type="ECO:0000313" key="4">
    <source>
        <dbReference type="Proteomes" id="UP000024547"/>
    </source>
</evidence>
<dbReference type="Gene3D" id="3.30.470.20">
    <property type="entry name" value="ATP-grasp fold, B domain"/>
    <property type="match status" value="1"/>
</dbReference>
<dbReference type="EMBL" id="AWFH01000001">
    <property type="protein sequence ID" value="KCZ64789.1"/>
    <property type="molecule type" value="Genomic_DNA"/>
</dbReference>
<dbReference type="SUPFAM" id="SSF56059">
    <property type="entry name" value="Glutathione synthetase ATP-binding domain-like"/>
    <property type="match status" value="1"/>
</dbReference>
<accession>A0A059EA38</accession>
<evidence type="ECO:0000313" key="2">
    <source>
        <dbReference type="EMBL" id="HBQ47956.1"/>
    </source>
</evidence>
<evidence type="ECO:0000313" key="1">
    <source>
        <dbReference type="EMBL" id="HAE93090.1"/>
    </source>
</evidence>
<comment type="caution">
    <text evidence="3">The sequence shown here is derived from an EMBL/GenBank/DDBJ whole genome shotgun (WGS) entry which is preliminary data.</text>
</comment>